<gene>
    <name evidence="1" type="ORF">L9F63_002867</name>
</gene>
<dbReference type="Proteomes" id="UP001233999">
    <property type="component" value="Unassembled WGS sequence"/>
</dbReference>
<sequence>MIVGTATRYLAGRGAVQTVYWVGDQTGHKMVKYSRVLTFANKQEASENVSSNNMFSYRHRPLPSSTYNVSTSSIVLFLFK</sequence>
<evidence type="ECO:0000313" key="1">
    <source>
        <dbReference type="EMBL" id="KAJ9585331.1"/>
    </source>
</evidence>
<reference evidence="1" key="1">
    <citation type="journal article" date="2023" name="IScience">
        <title>Live-bearing cockroach genome reveals convergent evolutionary mechanisms linked to viviparity in insects and beyond.</title>
        <authorList>
            <person name="Fouks B."/>
            <person name="Harrison M.C."/>
            <person name="Mikhailova A.A."/>
            <person name="Marchal E."/>
            <person name="English S."/>
            <person name="Carruthers M."/>
            <person name="Jennings E.C."/>
            <person name="Chiamaka E.L."/>
            <person name="Frigard R.A."/>
            <person name="Pippel M."/>
            <person name="Attardo G.M."/>
            <person name="Benoit J.B."/>
            <person name="Bornberg-Bauer E."/>
            <person name="Tobe S.S."/>
        </authorList>
    </citation>
    <scope>NUCLEOTIDE SEQUENCE</scope>
    <source>
        <strain evidence="1">Stay&amp;Tobe</strain>
    </source>
</reference>
<protein>
    <submittedName>
        <fullName evidence="1">Uncharacterized protein</fullName>
    </submittedName>
</protein>
<accession>A0AAD7ZRT8</accession>
<organism evidence="1 2">
    <name type="scientific">Diploptera punctata</name>
    <name type="common">Pacific beetle cockroach</name>
    <dbReference type="NCBI Taxonomy" id="6984"/>
    <lineage>
        <taxon>Eukaryota</taxon>
        <taxon>Metazoa</taxon>
        <taxon>Ecdysozoa</taxon>
        <taxon>Arthropoda</taxon>
        <taxon>Hexapoda</taxon>
        <taxon>Insecta</taxon>
        <taxon>Pterygota</taxon>
        <taxon>Neoptera</taxon>
        <taxon>Polyneoptera</taxon>
        <taxon>Dictyoptera</taxon>
        <taxon>Blattodea</taxon>
        <taxon>Blaberoidea</taxon>
        <taxon>Blaberidae</taxon>
        <taxon>Diplopterinae</taxon>
        <taxon>Diploptera</taxon>
    </lineage>
</organism>
<evidence type="ECO:0000313" key="2">
    <source>
        <dbReference type="Proteomes" id="UP001233999"/>
    </source>
</evidence>
<keyword evidence="2" id="KW-1185">Reference proteome</keyword>
<comment type="caution">
    <text evidence="1">The sequence shown here is derived from an EMBL/GenBank/DDBJ whole genome shotgun (WGS) entry which is preliminary data.</text>
</comment>
<name>A0AAD7ZRT8_DIPPU</name>
<reference evidence="1" key="2">
    <citation type="submission" date="2023-05" db="EMBL/GenBank/DDBJ databases">
        <authorList>
            <person name="Fouks B."/>
        </authorList>
    </citation>
    <scope>NUCLEOTIDE SEQUENCE</scope>
    <source>
        <strain evidence="1">Stay&amp;Tobe</strain>
        <tissue evidence="1">Testes</tissue>
    </source>
</reference>
<proteinExistence type="predicted"/>
<dbReference type="AlphaFoldDB" id="A0AAD7ZRT8"/>
<dbReference type="EMBL" id="JASPKZ010007283">
    <property type="protein sequence ID" value="KAJ9585331.1"/>
    <property type="molecule type" value="Genomic_DNA"/>
</dbReference>